<dbReference type="EMBL" id="KV722382">
    <property type="protein sequence ID" value="OCH91638.1"/>
    <property type="molecule type" value="Genomic_DNA"/>
</dbReference>
<evidence type="ECO:0000313" key="3">
    <source>
        <dbReference type="Proteomes" id="UP000250043"/>
    </source>
</evidence>
<evidence type="ECO:0000256" key="1">
    <source>
        <dbReference type="SAM" id="MobiDB-lite"/>
    </source>
</evidence>
<proteinExistence type="predicted"/>
<feature type="region of interest" description="Disordered" evidence="1">
    <location>
        <begin position="27"/>
        <end position="60"/>
    </location>
</feature>
<feature type="compositionally biased region" description="Pro residues" evidence="1">
    <location>
        <begin position="33"/>
        <end position="44"/>
    </location>
</feature>
<accession>A0A8E2AV87</accession>
<evidence type="ECO:0000313" key="2">
    <source>
        <dbReference type="EMBL" id="OCH91638.1"/>
    </source>
</evidence>
<feature type="region of interest" description="Disordered" evidence="1">
    <location>
        <begin position="78"/>
        <end position="106"/>
    </location>
</feature>
<keyword evidence="3" id="KW-1185">Reference proteome</keyword>
<organism evidence="2 3">
    <name type="scientific">Obba rivulosa</name>
    <dbReference type="NCBI Taxonomy" id="1052685"/>
    <lineage>
        <taxon>Eukaryota</taxon>
        <taxon>Fungi</taxon>
        <taxon>Dikarya</taxon>
        <taxon>Basidiomycota</taxon>
        <taxon>Agaricomycotina</taxon>
        <taxon>Agaricomycetes</taxon>
        <taxon>Polyporales</taxon>
        <taxon>Gelatoporiaceae</taxon>
        <taxon>Obba</taxon>
    </lineage>
</organism>
<sequence>MNKCQIRRASRSGDGIVEWALPDIADRARLSPPSSPLRPCPPSPDHSWPPRWPRQCTGSDRMSPAAACGRCGELEGGHVPPLSTRAHRSCPQARAAPARQGRQNIPASVRVLPDIGQRATNARSHQFIDTLPHLPYAGGRAQQQLTGHGGPRAGACDALACDEPRAQRPWCTDSVSGKYAQPVRRR</sequence>
<dbReference type="AlphaFoldDB" id="A0A8E2AV87"/>
<gene>
    <name evidence="2" type="ORF">OBBRIDRAFT_518278</name>
</gene>
<name>A0A8E2AV87_9APHY</name>
<feature type="compositionally biased region" description="Low complexity" evidence="1">
    <location>
        <begin position="91"/>
        <end position="100"/>
    </location>
</feature>
<reference evidence="2 3" key="1">
    <citation type="submission" date="2016-07" db="EMBL/GenBank/DDBJ databases">
        <title>Draft genome of the white-rot fungus Obba rivulosa 3A-2.</title>
        <authorList>
            <consortium name="DOE Joint Genome Institute"/>
            <person name="Miettinen O."/>
            <person name="Riley R."/>
            <person name="Acob R."/>
            <person name="Barry K."/>
            <person name="Cullen D."/>
            <person name="De Vries R."/>
            <person name="Hainaut M."/>
            <person name="Hatakka A."/>
            <person name="Henrissat B."/>
            <person name="Hilden K."/>
            <person name="Kuo R."/>
            <person name="Labutti K."/>
            <person name="Lipzen A."/>
            <person name="Makela M.R."/>
            <person name="Sandor L."/>
            <person name="Spatafora J.W."/>
            <person name="Grigoriev I.V."/>
            <person name="Hibbett D.S."/>
        </authorList>
    </citation>
    <scope>NUCLEOTIDE SEQUENCE [LARGE SCALE GENOMIC DNA]</scope>
    <source>
        <strain evidence="2 3">3A-2</strain>
    </source>
</reference>
<dbReference type="Proteomes" id="UP000250043">
    <property type="component" value="Unassembled WGS sequence"/>
</dbReference>
<protein>
    <submittedName>
        <fullName evidence="2">Uncharacterized protein</fullName>
    </submittedName>
</protein>